<dbReference type="AlphaFoldDB" id="A0A1I1IFV7"/>
<dbReference type="Gene3D" id="3.30.300.130">
    <property type="entry name" value="Fe-S cluster assembly (FSCA)"/>
    <property type="match status" value="1"/>
</dbReference>
<evidence type="ECO:0000259" key="1">
    <source>
        <dbReference type="Pfam" id="PF01883"/>
    </source>
</evidence>
<dbReference type="PANTHER" id="PTHR42831:SF1">
    <property type="entry name" value="FE-S PROTEIN MATURATION AUXILIARY FACTOR YITW"/>
    <property type="match status" value="1"/>
</dbReference>
<dbReference type="PANTHER" id="PTHR42831">
    <property type="entry name" value="FE-S PROTEIN MATURATION AUXILIARY FACTOR YITW"/>
    <property type="match status" value="1"/>
</dbReference>
<dbReference type="Pfam" id="PF01883">
    <property type="entry name" value="FeS_assembly_P"/>
    <property type="match status" value="1"/>
</dbReference>
<evidence type="ECO:0000313" key="2">
    <source>
        <dbReference type="EMBL" id="SFC35156.1"/>
    </source>
</evidence>
<reference evidence="3" key="1">
    <citation type="submission" date="2016-10" db="EMBL/GenBank/DDBJ databases">
        <authorList>
            <person name="Varghese N."/>
            <person name="Submissions S."/>
        </authorList>
    </citation>
    <scope>NUCLEOTIDE SEQUENCE [LARGE SCALE GENOMIC DNA]</scope>
    <source>
        <strain evidence="3">DSM 23439</strain>
    </source>
</reference>
<proteinExistence type="predicted"/>
<dbReference type="Proteomes" id="UP000199046">
    <property type="component" value="Unassembled WGS sequence"/>
</dbReference>
<gene>
    <name evidence="2" type="ORF">SAMN05421848_1213</name>
</gene>
<keyword evidence="3" id="KW-1185">Reference proteome</keyword>
<dbReference type="EMBL" id="FOLY01000002">
    <property type="protein sequence ID" value="SFC35156.1"/>
    <property type="molecule type" value="Genomic_DNA"/>
</dbReference>
<evidence type="ECO:0000313" key="3">
    <source>
        <dbReference type="Proteomes" id="UP000199046"/>
    </source>
</evidence>
<protein>
    <submittedName>
        <fullName evidence="2">Probable FeS assembly SUF system protein SufT</fullName>
    </submittedName>
</protein>
<dbReference type="InterPro" id="IPR002744">
    <property type="entry name" value="MIP18-like"/>
</dbReference>
<organism evidence="2 3">
    <name type="scientific">Kushneria avicenniae</name>
    <dbReference type="NCBI Taxonomy" id="402385"/>
    <lineage>
        <taxon>Bacteria</taxon>
        <taxon>Pseudomonadati</taxon>
        <taxon>Pseudomonadota</taxon>
        <taxon>Gammaproteobacteria</taxon>
        <taxon>Oceanospirillales</taxon>
        <taxon>Halomonadaceae</taxon>
        <taxon>Kushneria</taxon>
    </lineage>
</organism>
<name>A0A1I1IFV7_9GAMM</name>
<accession>A0A1I1IFV7</accession>
<dbReference type="InterPro" id="IPR034904">
    <property type="entry name" value="FSCA_dom_sf"/>
</dbReference>
<dbReference type="OrthoDB" id="9805360at2"/>
<dbReference type="SUPFAM" id="SSF117916">
    <property type="entry name" value="Fe-S cluster assembly (FSCA) domain-like"/>
    <property type="match status" value="1"/>
</dbReference>
<dbReference type="RefSeq" id="WP_090131748.1">
    <property type="nucleotide sequence ID" value="NZ_FOLY01000002.1"/>
</dbReference>
<feature type="domain" description="MIP18 family-like" evidence="1">
    <location>
        <begin position="91"/>
        <end position="164"/>
    </location>
</feature>
<dbReference type="InterPro" id="IPR017776">
    <property type="entry name" value="FeS_assembly_SufT_put"/>
</dbReference>
<dbReference type="STRING" id="402385.SAMN05421848_1213"/>
<sequence>MSAITSLQKGQQLPLQRNVEAISIPFGKPVWLDEDETVQVMQALGTSVSVLHKGNMFLIEGFNLDAFGMEPMERPHLADGATDEALEAFAWAQLRTCFDPEIPVDIVELGLVYGCRITTLIDGQKMAQIKMTLTAPGCGMGEVIAEDARHKILGAEQITRVNVELVFDPPWSRDMMSDEARLALNMF</sequence>
<dbReference type="InterPro" id="IPR052339">
    <property type="entry name" value="Fe-S_Maturation_MIP18"/>
</dbReference>
<dbReference type="NCBIfam" id="TIGR03406">
    <property type="entry name" value="FeS_long_SufT"/>
    <property type="match status" value="1"/>
</dbReference>